<keyword evidence="4" id="KW-0325">Glycoprotein</keyword>
<feature type="domain" description="Carboxylesterase type B" evidence="6">
    <location>
        <begin position="37"/>
        <end position="550"/>
    </location>
</feature>
<evidence type="ECO:0000259" key="6">
    <source>
        <dbReference type="Pfam" id="PF00135"/>
    </source>
</evidence>
<protein>
    <recommendedName>
        <fullName evidence="5">Carboxylic ester hydrolase</fullName>
        <ecNumber evidence="5">3.1.1.-</ecNumber>
    </recommendedName>
</protein>
<evidence type="ECO:0000256" key="5">
    <source>
        <dbReference type="RuleBase" id="RU361235"/>
    </source>
</evidence>
<dbReference type="STRING" id="48709.A0A1D2N0Q3"/>
<organism evidence="7 8">
    <name type="scientific">Orchesella cincta</name>
    <name type="common">Springtail</name>
    <name type="synonym">Podura cincta</name>
    <dbReference type="NCBI Taxonomy" id="48709"/>
    <lineage>
        <taxon>Eukaryota</taxon>
        <taxon>Metazoa</taxon>
        <taxon>Ecdysozoa</taxon>
        <taxon>Arthropoda</taxon>
        <taxon>Hexapoda</taxon>
        <taxon>Collembola</taxon>
        <taxon>Entomobryomorpha</taxon>
        <taxon>Entomobryoidea</taxon>
        <taxon>Orchesellidae</taxon>
        <taxon>Orchesellinae</taxon>
        <taxon>Orchesella</taxon>
    </lineage>
</organism>
<dbReference type="Gene3D" id="3.40.50.1820">
    <property type="entry name" value="alpha/beta hydrolase"/>
    <property type="match status" value="1"/>
</dbReference>
<keyword evidence="2" id="KW-0719">Serine esterase</keyword>
<dbReference type="GO" id="GO:0052689">
    <property type="term" value="F:carboxylic ester hydrolase activity"/>
    <property type="evidence" value="ECO:0007669"/>
    <property type="project" value="UniProtKB-KW"/>
</dbReference>
<keyword evidence="3 5" id="KW-0378">Hydrolase</keyword>
<evidence type="ECO:0000313" key="7">
    <source>
        <dbReference type="EMBL" id="ODM98842.1"/>
    </source>
</evidence>
<keyword evidence="5" id="KW-0732">Signal</keyword>
<dbReference type="EMBL" id="LJIJ01000317">
    <property type="protein sequence ID" value="ODM98842.1"/>
    <property type="molecule type" value="Genomic_DNA"/>
</dbReference>
<dbReference type="OrthoDB" id="6846267at2759"/>
<dbReference type="InterPro" id="IPR002018">
    <property type="entry name" value="CarbesteraseB"/>
</dbReference>
<feature type="chain" id="PRO_5008811357" description="Carboxylic ester hydrolase" evidence="5">
    <location>
        <begin position="31"/>
        <end position="565"/>
    </location>
</feature>
<dbReference type="Proteomes" id="UP000094527">
    <property type="component" value="Unassembled WGS sequence"/>
</dbReference>
<accession>A0A1D2N0Q3</accession>
<dbReference type="AlphaFoldDB" id="A0A1D2N0Q3"/>
<sequence>MNIQLTKLTPSSCWLLFTALFHIQSCGVCAEKTYDVDPIATVTQGQLRGKFGESRNGKDYLEFLGIPYAQVTETFKPAAPPIKWDGIREATSFGDRCMQFDKNTHKVIGSESCLVLNIYRPMEMEKVLPCLVYIHGGAFMFGSGEDYGPQYFMDEDIILITFNYRLGALGFLNTGDEMYPGNLGMKDQVLALRWIRDNIASFGGDPQKVTIFGDSSGSASVSYHILSPMSRGLFSNAISSSGNSLCPWAFVDNPKSVAKRLSFSIGCPTKNPRYLVACLMNKEPSEIGWDDDPIVPFAPSIEDSRKVLGTVFLPDHPISMLESGNFNRVPWITGVNDQEGATLYSAIILNSTELTEEFNKNWHKIAPFALGYQESEESDLEATNDIRKYYFGTQPVGLETRDNLTNMFSDRNFFQCTKTAALLHARYSPVHMYYFTQTGEMSWLDIFKIPKDFGYHGVAHSDPLQFFFKLHNFPEIKAESTFSVFSQRLVKLWASFVESGKPTYTWGEFLEWNPMQLSELSGLSPVKYLQLDGSSSRVIMEPFTERLDFWESPPINLTNIHIAPL</sequence>
<dbReference type="Pfam" id="PF00135">
    <property type="entry name" value="COesterase"/>
    <property type="match status" value="1"/>
</dbReference>
<evidence type="ECO:0000256" key="4">
    <source>
        <dbReference type="ARBA" id="ARBA00023180"/>
    </source>
</evidence>
<comment type="caution">
    <text evidence="7">The sequence shown here is derived from an EMBL/GenBank/DDBJ whole genome shotgun (WGS) entry which is preliminary data.</text>
</comment>
<dbReference type="SUPFAM" id="SSF53474">
    <property type="entry name" value="alpha/beta-Hydrolases"/>
    <property type="match status" value="1"/>
</dbReference>
<gene>
    <name evidence="7" type="ORF">Ocin01_07838</name>
</gene>
<comment type="similarity">
    <text evidence="1 5">Belongs to the type-B carboxylesterase/lipase family.</text>
</comment>
<keyword evidence="8" id="KW-1185">Reference proteome</keyword>
<dbReference type="InterPro" id="IPR029058">
    <property type="entry name" value="AB_hydrolase_fold"/>
</dbReference>
<dbReference type="PROSITE" id="PS00122">
    <property type="entry name" value="CARBOXYLESTERASE_B_1"/>
    <property type="match status" value="1"/>
</dbReference>
<evidence type="ECO:0000256" key="2">
    <source>
        <dbReference type="ARBA" id="ARBA00022487"/>
    </source>
</evidence>
<evidence type="ECO:0000256" key="1">
    <source>
        <dbReference type="ARBA" id="ARBA00005964"/>
    </source>
</evidence>
<evidence type="ECO:0000313" key="8">
    <source>
        <dbReference type="Proteomes" id="UP000094527"/>
    </source>
</evidence>
<dbReference type="InterPro" id="IPR050309">
    <property type="entry name" value="Type-B_Carboxylest/Lipase"/>
</dbReference>
<dbReference type="InterPro" id="IPR019826">
    <property type="entry name" value="Carboxylesterase_B_AS"/>
</dbReference>
<dbReference type="PANTHER" id="PTHR11559">
    <property type="entry name" value="CARBOXYLESTERASE"/>
    <property type="match status" value="1"/>
</dbReference>
<reference evidence="7 8" key="1">
    <citation type="journal article" date="2016" name="Genome Biol. Evol.">
        <title>Gene Family Evolution Reflects Adaptation to Soil Environmental Stressors in the Genome of the Collembolan Orchesella cincta.</title>
        <authorList>
            <person name="Faddeeva-Vakhrusheva A."/>
            <person name="Derks M.F."/>
            <person name="Anvar S.Y."/>
            <person name="Agamennone V."/>
            <person name="Suring W."/>
            <person name="Smit S."/>
            <person name="van Straalen N.M."/>
            <person name="Roelofs D."/>
        </authorList>
    </citation>
    <scope>NUCLEOTIDE SEQUENCE [LARGE SCALE GENOMIC DNA]</scope>
    <source>
        <tissue evidence="7">Mixed pool</tissue>
    </source>
</reference>
<evidence type="ECO:0000256" key="3">
    <source>
        <dbReference type="ARBA" id="ARBA00022801"/>
    </source>
</evidence>
<dbReference type="OMA" id="ACLMNKE"/>
<feature type="signal peptide" evidence="5">
    <location>
        <begin position="1"/>
        <end position="30"/>
    </location>
</feature>
<name>A0A1D2N0Q3_ORCCI</name>
<dbReference type="EC" id="3.1.1.-" evidence="5"/>
<proteinExistence type="inferred from homology"/>